<accession>A0ABU5KD41</accession>
<reference evidence="2 3" key="1">
    <citation type="submission" date="2023-11" db="EMBL/GenBank/DDBJ databases">
        <title>Novel species in genus Nocardioides.</title>
        <authorList>
            <person name="Zhou H."/>
        </authorList>
    </citation>
    <scope>NUCLEOTIDE SEQUENCE [LARGE SCALE GENOMIC DNA]</scope>
    <source>
        <strain evidence="2 3">S-58</strain>
    </source>
</reference>
<gene>
    <name evidence="2" type="ORF">SFC79_11295</name>
</gene>
<keyword evidence="1" id="KW-0812">Transmembrane</keyword>
<comment type="caution">
    <text evidence="2">The sequence shown here is derived from an EMBL/GenBank/DDBJ whole genome shotgun (WGS) entry which is preliminary data.</text>
</comment>
<keyword evidence="1" id="KW-0472">Membrane</keyword>
<organism evidence="2 3">
    <name type="scientific">Nocardioides renjunii</name>
    <dbReference type="NCBI Taxonomy" id="3095075"/>
    <lineage>
        <taxon>Bacteria</taxon>
        <taxon>Bacillati</taxon>
        <taxon>Actinomycetota</taxon>
        <taxon>Actinomycetes</taxon>
        <taxon>Propionibacteriales</taxon>
        <taxon>Nocardioidaceae</taxon>
        <taxon>Nocardioides</taxon>
    </lineage>
</organism>
<protein>
    <submittedName>
        <fullName evidence="2">Uncharacterized protein</fullName>
    </submittedName>
</protein>
<dbReference type="EMBL" id="JAXQPW010000004">
    <property type="protein sequence ID" value="MDZ5662350.1"/>
    <property type="molecule type" value="Genomic_DNA"/>
</dbReference>
<evidence type="ECO:0000313" key="2">
    <source>
        <dbReference type="EMBL" id="MDZ5662350.1"/>
    </source>
</evidence>
<feature type="transmembrane region" description="Helical" evidence="1">
    <location>
        <begin position="166"/>
        <end position="187"/>
    </location>
</feature>
<keyword evidence="3" id="KW-1185">Reference proteome</keyword>
<evidence type="ECO:0000256" key="1">
    <source>
        <dbReference type="SAM" id="Phobius"/>
    </source>
</evidence>
<dbReference type="Proteomes" id="UP001291999">
    <property type="component" value="Unassembled WGS sequence"/>
</dbReference>
<dbReference type="RefSeq" id="WP_322424436.1">
    <property type="nucleotide sequence ID" value="NZ_JAXQPW010000004.1"/>
</dbReference>
<keyword evidence="1" id="KW-1133">Transmembrane helix</keyword>
<sequence length="194" mass="21214">MRAAEYDRPIKNLDAFLTSLSNLIALMEPSDRWDGPRWRLMRGASEAEADRLWREVASLAGPAADAFNLSGMGIDYKPPGTWQTKPVNPALVWSSCFGESPIGEPALILMVGAQALGQLRHERDEQADRERGFVGAIAWFFTLAPRIRGAAGLPPRTVRGVALSSVIVLLQTLLVTVVGGALVYPLVEWLGWSF</sequence>
<name>A0ABU5KD41_9ACTN</name>
<evidence type="ECO:0000313" key="3">
    <source>
        <dbReference type="Proteomes" id="UP001291999"/>
    </source>
</evidence>
<proteinExistence type="predicted"/>